<keyword evidence="10" id="KW-0460">Magnesium</keyword>
<feature type="compositionally biased region" description="Basic and acidic residues" evidence="12">
    <location>
        <begin position="1251"/>
        <end position="1263"/>
    </location>
</feature>
<name>A0A9W6ZQL4_9STRA</name>
<dbReference type="InterPro" id="IPR014729">
    <property type="entry name" value="Rossmann-like_a/b/a_fold"/>
</dbReference>
<feature type="domain" description="Sulphate adenylyltransferase catalytic" evidence="14">
    <location>
        <begin position="432"/>
        <end position="650"/>
    </location>
</feature>
<dbReference type="Pfam" id="PF00719">
    <property type="entry name" value="Pyrophosphatase"/>
    <property type="match status" value="1"/>
</dbReference>
<keyword evidence="6" id="KW-0547">Nucleotide-binding</keyword>
<evidence type="ECO:0000256" key="2">
    <source>
        <dbReference type="ARBA" id="ARBA00004678"/>
    </source>
</evidence>
<dbReference type="GO" id="GO:0005737">
    <property type="term" value="C:cytoplasm"/>
    <property type="evidence" value="ECO:0007669"/>
    <property type="project" value="InterPro"/>
</dbReference>
<organism evidence="16 17">
    <name type="scientific">Triparma retinervis</name>
    <dbReference type="NCBI Taxonomy" id="2557542"/>
    <lineage>
        <taxon>Eukaryota</taxon>
        <taxon>Sar</taxon>
        <taxon>Stramenopiles</taxon>
        <taxon>Ochrophyta</taxon>
        <taxon>Bolidophyceae</taxon>
        <taxon>Parmales</taxon>
        <taxon>Triparmaceae</taxon>
        <taxon>Triparma</taxon>
    </lineage>
</organism>
<evidence type="ECO:0000256" key="12">
    <source>
        <dbReference type="SAM" id="MobiDB-lite"/>
    </source>
</evidence>
<evidence type="ECO:0008006" key="18">
    <source>
        <dbReference type="Google" id="ProtNLM"/>
    </source>
</evidence>
<keyword evidence="4" id="KW-0808">Transferase</keyword>
<gene>
    <name evidence="16" type="ORF">TrRE_jg10055</name>
</gene>
<dbReference type="OrthoDB" id="506431at2759"/>
<feature type="region of interest" description="Disordered" evidence="12">
    <location>
        <begin position="1238"/>
        <end position="1284"/>
    </location>
</feature>
<evidence type="ECO:0000259" key="15">
    <source>
        <dbReference type="Pfam" id="PF14306"/>
    </source>
</evidence>
<dbReference type="Proteomes" id="UP001165082">
    <property type="component" value="Unassembled WGS sequence"/>
</dbReference>
<dbReference type="InterPro" id="IPR008162">
    <property type="entry name" value="Pyrophosphatase"/>
</dbReference>
<dbReference type="Gene3D" id="3.40.50.300">
    <property type="entry name" value="P-loop containing nucleotide triphosphate hydrolases"/>
    <property type="match status" value="1"/>
</dbReference>
<evidence type="ECO:0000256" key="8">
    <source>
        <dbReference type="ARBA" id="ARBA00022801"/>
    </source>
</evidence>
<sequence>MGALRAEAFKRTPPHIIECASASAGGDQSSCHLPRPSRYAATGQKGATLWMTGCSGAGKTTIATALEDRLVKQYGKHVYRLDGDNIRTGLNRDLSFSAADRAESVRRVGEMATLFSDAGVITLVGLISPYRGDRDEVRRRHEEQGIPFYEVFLDVPVDELRKRDPKGQYARVDSGELKHFTCIDDPYEEPLTPEITLKTHELKIEESADIMFRRLQMDGILEGAPRVNKLPQLPNPDGDEVVDLIISDPTTLAERKKEAEGLPKVLITDIDLNWLQVIGEGWASPLKGFMREGTLMEVLHFNSILVDPFNVTGNAGRHERKTDWNSFTETQPMDRVSMSVPITLAATTWTKMEIERSDKKAVALVTQMGETVAILRDPEIYENRKEEIITRMFGVIDNGHPYIKEINKGGDYLIGGEVELLGRIKYNDGLDKWRKTASEIMDEFKSKGADVVYAFQTRNPTHAGHAYLMKSAGEDLKKNKGYKKPVLWLSPLGGWTKEDDVPLDVRVKQHEEVLKAGTGHPGGLDPESTVMAIWPSPMVYAGPTEVQFHAKSRRSAGASYFVVGRDPAGMKGSMEAVAHKDEDLYNGDHGRYVLGYSPGLGGMKMLSFVKVMYDVATNEMTTPVESRMEDFISISGTKMRTLARQQATPCPDKVPTDLLGENCVPNGFMSKGVVNMITEIPLGVTAKMEVDKAMAGNGIRQDVNDDGSPRYYTYGTPTFNYGLIPRTWEDPEVYDDGNHGGDNDPLDVIEVGGTRLKMGSTTPCKVLGSLELIDGGETDHKIVCIAKGSPLYERVADMEDLEAEMPGTEERLLPLRPVSGQGHRHVPQGVSGGCGVPLLGGLCELEVVLVEAVCCLAHFGEVGDLEVEALAAEGGGVELHGEDGVVRDLAAETLDRLPVTGGYLGGDKGDLVAGLLYAGEITFPCGWVGKRYQNNVHAASMLPDPNSGLMCDAGRAFVASREKTSHRRERQKKMKENMDNIMSIEERMLSMGQDNGEDWAIEARNRRVNEFKKRQVKLEKELLLNPNHWSLDVKGRGHEVLKKICGVCTDEDYEMSYEEIIDVGDYLGVKIQIYDEYMNFLDGESFAGYPERCPLLHSPTGGWQLVRYVVGRCKHCGKPMVPGHSCVAKEVVYWKTEGLLESIRAEKEGVSFGGDEDFDGPVLLGGGERPDDRRTAISLATRGTTRGTGGLNGPPAHSLIRTQAKKGHPNHRSVARYHRRDGDGAYVTEEEVMLARKEKEHRKDERRKRRFLQELKEMSPKNKDKGKRRGFAKGGGGRGKSDKMEGYISGMNGLLRLPNANNKEYENEMSWLFRNHCATSNMGAKKKKKKQKVGVGSRFVKTVTRVDDLKAAVNQKRQVENANRAYEKLMEEDAEKKFSFGGGGGFRASLAGHRYDQFRDFKGDRRRRSFGEVDV</sequence>
<keyword evidence="8" id="KW-0378">Hydrolase</keyword>
<accession>A0A9W6ZQL4</accession>
<dbReference type="NCBIfam" id="NF003013">
    <property type="entry name" value="PRK03846.1"/>
    <property type="match status" value="1"/>
</dbReference>
<dbReference type="PROSITE" id="PS00387">
    <property type="entry name" value="PPASE"/>
    <property type="match status" value="1"/>
</dbReference>
<evidence type="ECO:0000256" key="9">
    <source>
        <dbReference type="ARBA" id="ARBA00022840"/>
    </source>
</evidence>
<dbReference type="GO" id="GO:0004781">
    <property type="term" value="F:sulfate adenylyltransferase (ATP) activity"/>
    <property type="evidence" value="ECO:0007669"/>
    <property type="project" value="InterPro"/>
</dbReference>
<dbReference type="SUPFAM" id="SSF52374">
    <property type="entry name" value="Nucleotidylyl transferase"/>
    <property type="match status" value="1"/>
</dbReference>
<feature type="domain" description="ATP-sulfurylase PUA-like" evidence="15">
    <location>
        <begin position="235"/>
        <end position="421"/>
    </location>
</feature>
<dbReference type="GO" id="GO:0005524">
    <property type="term" value="F:ATP binding"/>
    <property type="evidence" value="ECO:0007669"/>
    <property type="project" value="UniProtKB-KW"/>
</dbReference>
<dbReference type="Pfam" id="PF01583">
    <property type="entry name" value="APS_kinase"/>
    <property type="match status" value="1"/>
</dbReference>
<dbReference type="GO" id="GO:0004020">
    <property type="term" value="F:adenylylsulfate kinase activity"/>
    <property type="evidence" value="ECO:0007669"/>
    <property type="project" value="InterPro"/>
</dbReference>
<dbReference type="Gene3D" id="3.10.400.10">
    <property type="entry name" value="Sulfate adenylyltransferase"/>
    <property type="match status" value="1"/>
</dbReference>
<dbReference type="GO" id="GO:0000287">
    <property type="term" value="F:magnesium ion binding"/>
    <property type="evidence" value="ECO:0007669"/>
    <property type="project" value="InterPro"/>
</dbReference>
<evidence type="ECO:0000256" key="1">
    <source>
        <dbReference type="ARBA" id="ARBA00001946"/>
    </source>
</evidence>
<dbReference type="SUPFAM" id="SSF88697">
    <property type="entry name" value="PUA domain-like"/>
    <property type="match status" value="1"/>
</dbReference>
<evidence type="ECO:0000256" key="10">
    <source>
        <dbReference type="ARBA" id="ARBA00022842"/>
    </source>
</evidence>
<keyword evidence="17" id="KW-1185">Reference proteome</keyword>
<dbReference type="Gene3D" id="3.40.50.620">
    <property type="entry name" value="HUPs"/>
    <property type="match status" value="1"/>
</dbReference>
<dbReference type="PANTHER" id="PTHR11055">
    <property type="entry name" value="BIFUNCTIONAL 3'-PHOSPHOADENOSINE 5'-PHOSPHOSULFATE SYNTHASE"/>
    <property type="match status" value="1"/>
</dbReference>
<evidence type="ECO:0000256" key="4">
    <source>
        <dbReference type="ARBA" id="ARBA00022679"/>
    </source>
</evidence>
<comment type="similarity">
    <text evidence="3">Belongs to the PPase family.</text>
</comment>
<evidence type="ECO:0000259" key="14">
    <source>
        <dbReference type="Pfam" id="PF01747"/>
    </source>
</evidence>
<dbReference type="HAMAP" id="MF_00065">
    <property type="entry name" value="Adenylyl_sulf_kinase"/>
    <property type="match status" value="1"/>
</dbReference>
<dbReference type="EMBL" id="BRXZ01003433">
    <property type="protein sequence ID" value="GMH54660.1"/>
    <property type="molecule type" value="Genomic_DNA"/>
</dbReference>
<proteinExistence type="inferred from homology"/>
<dbReference type="GO" id="GO:0004427">
    <property type="term" value="F:inorganic diphosphate phosphatase activity"/>
    <property type="evidence" value="ECO:0007669"/>
    <property type="project" value="InterPro"/>
</dbReference>
<evidence type="ECO:0000313" key="17">
    <source>
        <dbReference type="Proteomes" id="UP001165082"/>
    </source>
</evidence>
<reference evidence="16" key="1">
    <citation type="submission" date="2022-07" db="EMBL/GenBank/DDBJ databases">
        <title>Genome analysis of Parmales, a sister group of diatoms, reveals the evolutionary specialization of diatoms from phago-mixotrophs to photoautotrophs.</title>
        <authorList>
            <person name="Ban H."/>
            <person name="Sato S."/>
            <person name="Yoshikawa S."/>
            <person name="Kazumasa Y."/>
            <person name="Nakamura Y."/>
            <person name="Ichinomiya M."/>
            <person name="Saitoh K."/>
            <person name="Sato N."/>
            <person name="Blanc-Mathieu R."/>
            <person name="Endo H."/>
            <person name="Kuwata A."/>
            <person name="Ogata H."/>
        </authorList>
    </citation>
    <scope>NUCLEOTIDE SEQUENCE</scope>
</reference>
<dbReference type="GO" id="GO:0000103">
    <property type="term" value="P:sulfate assimilation"/>
    <property type="evidence" value="ECO:0007669"/>
    <property type="project" value="InterPro"/>
</dbReference>
<dbReference type="GO" id="GO:0006796">
    <property type="term" value="P:phosphate-containing compound metabolic process"/>
    <property type="evidence" value="ECO:0007669"/>
    <property type="project" value="InterPro"/>
</dbReference>
<evidence type="ECO:0000256" key="3">
    <source>
        <dbReference type="ARBA" id="ARBA00006220"/>
    </source>
</evidence>
<keyword evidence="7" id="KW-0418">Kinase</keyword>
<dbReference type="CDD" id="cd02027">
    <property type="entry name" value="APSK"/>
    <property type="match status" value="1"/>
</dbReference>
<evidence type="ECO:0000256" key="5">
    <source>
        <dbReference type="ARBA" id="ARBA00022723"/>
    </source>
</evidence>
<protein>
    <recommendedName>
        <fullName evidence="18">Adenylyl-sulfate kinase</fullName>
    </recommendedName>
</protein>
<dbReference type="InterPro" id="IPR024951">
    <property type="entry name" value="Sulfurylase_cat_dom"/>
</dbReference>
<dbReference type="InterPro" id="IPR015947">
    <property type="entry name" value="PUA-like_sf"/>
</dbReference>
<comment type="pathway">
    <text evidence="2">Sulfur metabolism.</text>
</comment>
<keyword evidence="5" id="KW-0479">Metal-binding</keyword>
<feature type="domain" description="APS kinase" evidence="13">
    <location>
        <begin position="45"/>
        <end position="197"/>
    </location>
</feature>
<evidence type="ECO:0000256" key="7">
    <source>
        <dbReference type="ARBA" id="ARBA00022777"/>
    </source>
</evidence>
<keyword evidence="11" id="KW-0175">Coiled coil</keyword>
<dbReference type="InterPro" id="IPR027417">
    <property type="entry name" value="P-loop_NTPase"/>
</dbReference>
<evidence type="ECO:0000313" key="16">
    <source>
        <dbReference type="EMBL" id="GMH54660.1"/>
    </source>
</evidence>
<evidence type="ECO:0000256" key="11">
    <source>
        <dbReference type="SAM" id="Coils"/>
    </source>
</evidence>
<dbReference type="NCBIfam" id="TIGR00455">
    <property type="entry name" value="apsK"/>
    <property type="match status" value="1"/>
</dbReference>
<comment type="caution">
    <text evidence="16">The sequence shown here is derived from an EMBL/GenBank/DDBJ whole genome shotgun (WGS) entry which is preliminary data.</text>
</comment>
<dbReference type="InterPro" id="IPR036649">
    <property type="entry name" value="Pyrophosphatase_sf"/>
</dbReference>
<dbReference type="Pfam" id="PF01747">
    <property type="entry name" value="ATP-sulfurylase"/>
    <property type="match status" value="1"/>
</dbReference>
<evidence type="ECO:0000259" key="13">
    <source>
        <dbReference type="Pfam" id="PF01583"/>
    </source>
</evidence>
<evidence type="ECO:0000256" key="6">
    <source>
        <dbReference type="ARBA" id="ARBA00022741"/>
    </source>
</evidence>
<feature type="coiled-coil region" evidence="11">
    <location>
        <begin position="1349"/>
        <end position="1376"/>
    </location>
</feature>
<dbReference type="Gene3D" id="3.90.80.10">
    <property type="entry name" value="Inorganic pyrophosphatase"/>
    <property type="match status" value="1"/>
</dbReference>
<dbReference type="SUPFAM" id="SSF50324">
    <property type="entry name" value="Inorganic pyrophosphatase"/>
    <property type="match status" value="1"/>
</dbReference>
<comment type="cofactor">
    <cofactor evidence="1">
        <name>Mg(2+)</name>
        <dbReference type="ChEBI" id="CHEBI:18420"/>
    </cofactor>
</comment>
<dbReference type="InterPro" id="IPR059117">
    <property type="entry name" value="APS_kinase_dom"/>
</dbReference>
<dbReference type="Pfam" id="PF14306">
    <property type="entry name" value="PUA_2"/>
    <property type="match status" value="1"/>
</dbReference>
<dbReference type="InterPro" id="IPR025980">
    <property type="entry name" value="ATP-Sase_PUA-like_dom"/>
</dbReference>
<dbReference type="PANTHER" id="PTHR11055:SF1">
    <property type="entry name" value="PAPS SYNTHETASE, ISOFORM D"/>
    <property type="match status" value="1"/>
</dbReference>
<dbReference type="InterPro" id="IPR002891">
    <property type="entry name" value="APS"/>
</dbReference>
<keyword evidence="9" id="KW-0067">ATP-binding</keyword>
<dbReference type="SUPFAM" id="SSF52540">
    <property type="entry name" value="P-loop containing nucleoside triphosphate hydrolases"/>
    <property type="match status" value="1"/>
</dbReference>